<accession>A0A9P7C7N2</accession>
<proteinExistence type="predicted"/>
<gene>
    <name evidence="2" type="ORF">G6F50_014474</name>
</gene>
<dbReference type="Proteomes" id="UP000740926">
    <property type="component" value="Unassembled WGS sequence"/>
</dbReference>
<reference evidence="2 3" key="1">
    <citation type="journal article" date="2020" name="Microb. Genom.">
        <title>Genetic diversity of clinical and environmental Mucorales isolates obtained from an investigation of mucormycosis cases among solid organ transplant recipients.</title>
        <authorList>
            <person name="Nguyen M.H."/>
            <person name="Kaul D."/>
            <person name="Muto C."/>
            <person name="Cheng S.J."/>
            <person name="Richter R.A."/>
            <person name="Bruno V.M."/>
            <person name="Liu G."/>
            <person name="Beyhan S."/>
            <person name="Sundermann A.J."/>
            <person name="Mounaud S."/>
            <person name="Pasculle A.W."/>
            <person name="Nierman W.C."/>
            <person name="Driscoll E."/>
            <person name="Cumbie R."/>
            <person name="Clancy C.J."/>
            <person name="Dupont C.L."/>
        </authorList>
    </citation>
    <scope>NUCLEOTIDE SEQUENCE [LARGE SCALE GENOMIC DNA]</scope>
    <source>
        <strain evidence="2 3">GL24</strain>
    </source>
</reference>
<keyword evidence="3" id="KW-1185">Reference proteome</keyword>
<name>A0A9P7C7N2_9FUNG</name>
<sequence>MRQAQRHLVALVAIQPFARLLEVEAAQRLHARPDPAPRPPAMQARAGQGALVGNKRDRLRLAMGSAQRRIVADHHLMAFFVVDEAVVQAGIFQQAADEGEVRFVVLHAIRQRRQLAGIEVVAEPGQLRIALEDFLDDLQHVPVLEDAAVAAAAVARPAVSAPVAAGSRADRCGTQTARTPIRRRRSA</sequence>
<feature type="region of interest" description="Disordered" evidence="1">
    <location>
        <begin position="165"/>
        <end position="187"/>
    </location>
</feature>
<evidence type="ECO:0000313" key="3">
    <source>
        <dbReference type="Proteomes" id="UP000740926"/>
    </source>
</evidence>
<protein>
    <submittedName>
        <fullName evidence="2">Uncharacterized protein</fullName>
    </submittedName>
</protein>
<organism evidence="2 3">
    <name type="scientific">Rhizopus delemar</name>
    <dbReference type="NCBI Taxonomy" id="936053"/>
    <lineage>
        <taxon>Eukaryota</taxon>
        <taxon>Fungi</taxon>
        <taxon>Fungi incertae sedis</taxon>
        <taxon>Mucoromycota</taxon>
        <taxon>Mucoromycotina</taxon>
        <taxon>Mucoromycetes</taxon>
        <taxon>Mucorales</taxon>
        <taxon>Mucorineae</taxon>
        <taxon>Rhizopodaceae</taxon>
        <taxon>Rhizopus</taxon>
    </lineage>
</organism>
<evidence type="ECO:0000256" key="1">
    <source>
        <dbReference type="SAM" id="MobiDB-lite"/>
    </source>
</evidence>
<comment type="caution">
    <text evidence="2">The sequence shown here is derived from an EMBL/GenBank/DDBJ whole genome shotgun (WGS) entry which is preliminary data.</text>
</comment>
<evidence type="ECO:0000313" key="2">
    <source>
        <dbReference type="EMBL" id="KAG1539635.1"/>
    </source>
</evidence>
<dbReference type="AlphaFoldDB" id="A0A9P7C7N2"/>
<dbReference type="EMBL" id="JAANIU010006950">
    <property type="protein sequence ID" value="KAG1539635.1"/>
    <property type="molecule type" value="Genomic_DNA"/>
</dbReference>